<organism evidence="1 2">
    <name type="scientific">Olea europaea subsp. europaea</name>
    <dbReference type="NCBI Taxonomy" id="158383"/>
    <lineage>
        <taxon>Eukaryota</taxon>
        <taxon>Viridiplantae</taxon>
        <taxon>Streptophyta</taxon>
        <taxon>Embryophyta</taxon>
        <taxon>Tracheophyta</taxon>
        <taxon>Spermatophyta</taxon>
        <taxon>Magnoliopsida</taxon>
        <taxon>eudicotyledons</taxon>
        <taxon>Gunneridae</taxon>
        <taxon>Pentapetalae</taxon>
        <taxon>asterids</taxon>
        <taxon>lamiids</taxon>
        <taxon>Lamiales</taxon>
        <taxon>Oleaceae</taxon>
        <taxon>Oleeae</taxon>
        <taxon>Olea</taxon>
    </lineage>
</organism>
<dbReference type="Proteomes" id="UP000594638">
    <property type="component" value="Unassembled WGS sequence"/>
</dbReference>
<dbReference type="EMBL" id="CACTIH010007315">
    <property type="protein sequence ID" value="CAA3009303.1"/>
    <property type="molecule type" value="Genomic_DNA"/>
</dbReference>
<dbReference type="Gramene" id="OE9A099095T1">
    <property type="protein sequence ID" value="OE9A099095C1"/>
    <property type="gene ID" value="OE9A099095"/>
</dbReference>
<evidence type="ECO:0000313" key="1">
    <source>
        <dbReference type="EMBL" id="CAA3009303.1"/>
    </source>
</evidence>
<comment type="caution">
    <text evidence="1">The sequence shown here is derived from an EMBL/GenBank/DDBJ whole genome shotgun (WGS) entry which is preliminary data.</text>
</comment>
<sequence length="55" mass="6665">MDSPMSQLEFFSHTHWKNQGLRHFVDKKSKRVHDTYKTAIESKYGTVRDNQHIRF</sequence>
<proteinExistence type="predicted"/>
<name>A0A8S0TV20_OLEEU</name>
<dbReference type="AlphaFoldDB" id="A0A8S0TV20"/>
<dbReference type="OrthoDB" id="914169at2759"/>
<evidence type="ECO:0000313" key="2">
    <source>
        <dbReference type="Proteomes" id="UP000594638"/>
    </source>
</evidence>
<protein>
    <submittedName>
        <fullName evidence="1">Uncharacterized protein</fullName>
    </submittedName>
</protein>
<reference evidence="1 2" key="1">
    <citation type="submission" date="2019-12" db="EMBL/GenBank/DDBJ databases">
        <authorList>
            <person name="Alioto T."/>
            <person name="Alioto T."/>
            <person name="Gomez Garrido J."/>
        </authorList>
    </citation>
    <scope>NUCLEOTIDE SEQUENCE [LARGE SCALE GENOMIC DNA]</scope>
</reference>
<keyword evidence="2" id="KW-1185">Reference proteome</keyword>
<accession>A0A8S0TV20</accession>
<gene>
    <name evidence="1" type="ORF">OLEA9_A099095</name>
</gene>